<feature type="compositionally biased region" description="Polar residues" evidence="5">
    <location>
        <begin position="293"/>
        <end position="303"/>
    </location>
</feature>
<feature type="compositionally biased region" description="Low complexity" evidence="5">
    <location>
        <begin position="438"/>
        <end position="471"/>
    </location>
</feature>
<feature type="repeat" description="RPEL" evidence="4">
    <location>
        <begin position="982"/>
        <end position="1007"/>
    </location>
</feature>
<evidence type="ECO:0000256" key="3">
    <source>
        <dbReference type="ARBA" id="ARBA00023203"/>
    </source>
</evidence>
<dbReference type="AlphaFoldDB" id="A0A9C5YWM3"/>
<dbReference type="GO" id="GO:0030036">
    <property type="term" value="P:actin cytoskeleton organization"/>
    <property type="evidence" value="ECO:0007669"/>
    <property type="project" value="TreeGrafter"/>
</dbReference>
<feature type="compositionally biased region" description="Gly residues" evidence="5">
    <location>
        <begin position="114"/>
        <end position="126"/>
    </location>
</feature>
<feature type="region of interest" description="Disordered" evidence="5">
    <location>
        <begin position="427"/>
        <end position="478"/>
    </location>
</feature>
<comment type="similarity">
    <text evidence="1">Belongs to the phosphatase and actin regulator family.</text>
</comment>
<feature type="compositionally biased region" description="Low complexity" evidence="5">
    <location>
        <begin position="511"/>
        <end position="568"/>
    </location>
</feature>
<feature type="region of interest" description="Disordered" evidence="5">
    <location>
        <begin position="511"/>
        <end position="605"/>
    </location>
</feature>
<feature type="region of interest" description="Disordered" evidence="5">
    <location>
        <begin position="166"/>
        <end position="190"/>
    </location>
</feature>
<dbReference type="Proteomes" id="UP000092443">
    <property type="component" value="Unplaced"/>
</dbReference>
<protein>
    <submittedName>
        <fullName evidence="7">Uncharacterized protein LOC119637988 isoform X1</fullName>
    </submittedName>
</protein>
<feature type="compositionally biased region" description="Polar residues" evidence="5">
    <location>
        <begin position="427"/>
        <end position="437"/>
    </location>
</feature>
<feature type="compositionally biased region" description="Basic residues" evidence="5">
    <location>
        <begin position="178"/>
        <end position="189"/>
    </location>
</feature>
<feature type="compositionally biased region" description="Polar residues" evidence="5">
    <location>
        <begin position="853"/>
        <end position="877"/>
    </location>
</feature>
<feature type="compositionally biased region" description="Low complexity" evidence="5">
    <location>
        <begin position="15"/>
        <end position="76"/>
    </location>
</feature>
<sequence>MSMRSNKIKATNNYQPQTPQMQHQTQQQQYLPPPQYQQQQQQLLAQLQQQHKFQQQQQQLSQSPPPSSSALSTASAVTLPSSTNATNLLNNSRNNLASLVAAINANDQHTYGGFGNGGGGGGGGSGSKASPTPSASTSSALLAAPPSYSAAIAQNPPYHFINHYQTQQQQVQSGDMKTHHHHHHHHHHNNGMLLTASTKTIVEDGDSNGIVADNSCGNGNGGVVGGGGGVGGGGEEQQQQLCVVAKMQKSVTITVTPQRSNSLDYLNFEEKRQLIASSLSLSDILQCNQTNATAPKDTTNAKKQNGAALRTNSLGSGTRTPPLERKSKLSALGRFFKPWKWRRKKKSEKFEAASKSLERKISVRANREELVQKGILLPESPLGNIQEPGEDSYYNNSNANNLNSTSSSNNANGSILSSAVQNNSIITTTAGSGNTSISSHHQQQQQQQNSQLQQQHHHQQQQQQQQQSQQQTHVNSSMSIQQFQLNSMLNGTNIVGGSNITSISTTSTSITGTHAGGNTSNINNNNNSNSNSNHNSNNNNNNNSNNNNNNNNNNGISANTTDTVVTTTGGSGGGSSTSSGCVPHSQSAPHQLGVQPPPLTPLAQHHQALAQQLQQRFAITNNNEPRKDKTDVQYGGGGIGVVVGGGGNVTLSPNTEQPPCQGSLQPSHLLISSRDQYDSHTQNSKLERPNTLGPNKLTRRVNVCYEHYPDVGSTSGSIIGSGGNASAYNDGGPATAGHHDKMVGGVMLTELPEPPIPVSEIGPIPPPPMFSTPSPTLVAGRAHGPGAINDKDYQPYDDYDDDPTHDDNDSDIDYSFQQYQNHIDTQRIEEIPAKEPKPNAVPLKSALKKKPGQTVSASSSPATPIQDHSNANGSVSQGMGSSNTANNSGNSGGGGSTSTSQRPLVVRQDATNNYTLKPILRPRIRICRQQMFNINLPCTMENKENTRPFVIRESSSDSDEDGGRILYRDDDNTRQAKIARKESLSLKLQLRPDKQDLINRNILHQVTDNELKETKEAIGARLIRRLSMRPTAEELVERNILKTQTPAEEKKQKEEKKSYLLRKLSFRPTVEELKEKKIIRFNDYIEVTQAHDYDRRADKPWTRLTPKDKAAIRKELNEFKSSEMAVHEGSRHLTRFHRP</sequence>
<feature type="region of interest" description="Disordered" evidence="5">
    <location>
        <begin position="114"/>
        <end position="141"/>
    </location>
</feature>
<dbReference type="KEGG" id="gfs:119637988"/>
<name>A0A9C5YWM3_9MUSC</name>
<dbReference type="PROSITE" id="PS51073">
    <property type="entry name" value="RPEL"/>
    <property type="match status" value="4"/>
</dbReference>
<feature type="compositionally biased region" description="Low complexity" evidence="5">
    <location>
        <begin position="127"/>
        <end position="141"/>
    </location>
</feature>
<dbReference type="RefSeq" id="XP_037890415.1">
    <property type="nucleotide sequence ID" value="XM_038034487.1"/>
</dbReference>
<dbReference type="InterPro" id="IPR004018">
    <property type="entry name" value="RPEL_repeat"/>
</dbReference>
<feature type="compositionally biased region" description="Low complexity" evidence="5">
    <location>
        <begin position="392"/>
        <end position="408"/>
    </location>
</feature>
<dbReference type="PANTHER" id="PTHR12751:SF18">
    <property type="entry name" value="PHOSPHATASE AND ACTIN REGULATOR 1"/>
    <property type="match status" value="1"/>
</dbReference>
<feature type="region of interest" description="Disordered" evidence="5">
    <location>
        <begin position="1"/>
        <end position="76"/>
    </location>
</feature>
<feature type="region of interest" description="Disordered" evidence="5">
    <location>
        <begin position="771"/>
        <end position="812"/>
    </location>
</feature>
<proteinExistence type="inferred from homology"/>
<evidence type="ECO:0000256" key="4">
    <source>
        <dbReference type="PROSITE-ProRule" id="PRU00401"/>
    </source>
</evidence>
<dbReference type="GeneID" id="119637988"/>
<feature type="compositionally biased region" description="Polar residues" evidence="5">
    <location>
        <begin position="310"/>
        <end position="319"/>
    </location>
</feature>
<evidence type="ECO:0000313" key="6">
    <source>
        <dbReference type="Proteomes" id="UP000092443"/>
    </source>
</evidence>
<dbReference type="PANTHER" id="PTHR12751">
    <property type="entry name" value="PHOSPHATASE AND ACTIN REGULATOR PHACTR"/>
    <property type="match status" value="1"/>
</dbReference>
<feature type="compositionally biased region" description="Polar residues" evidence="5">
    <location>
        <begin position="1"/>
        <end position="14"/>
    </location>
</feature>
<feature type="compositionally biased region" description="Polar residues" evidence="5">
    <location>
        <begin position="166"/>
        <end position="175"/>
    </location>
</feature>
<evidence type="ECO:0000256" key="5">
    <source>
        <dbReference type="SAM" id="MobiDB-lite"/>
    </source>
</evidence>
<dbReference type="GO" id="GO:0003779">
    <property type="term" value="F:actin binding"/>
    <property type="evidence" value="ECO:0007669"/>
    <property type="project" value="UniProtKB-KW"/>
</dbReference>
<evidence type="ECO:0000256" key="2">
    <source>
        <dbReference type="ARBA" id="ARBA00022737"/>
    </source>
</evidence>
<evidence type="ECO:0000256" key="1">
    <source>
        <dbReference type="ARBA" id="ARBA00009795"/>
    </source>
</evidence>
<keyword evidence="2" id="KW-0677">Repeat</keyword>
<feature type="repeat" description="RPEL" evidence="4">
    <location>
        <begin position="1020"/>
        <end position="1045"/>
    </location>
</feature>
<feature type="region of interest" description="Disordered" evidence="5">
    <location>
        <begin position="846"/>
        <end position="909"/>
    </location>
</feature>
<gene>
    <name evidence="7" type="primary">LOC119637988</name>
</gene>
<dbReference type="SMART" id="SM00707">
    <property type="entry name" value="RPEL"/>
    <property type="match status" value="4"/>
</dbReference>
<feature type="region of interest" description="Disordered" evidence="5">
    <location>
        <begin position="675"/>
        <end position="695"/>
    </location>
</feature>
<keyword evidence="3" id="KW-0009">Actin-binding</keyword>
<evidence type="ECO:0000313" key="7">
    <source>
        <dbReference type="RefSeq" id="XP_037890415.1"/>
    </source>
</evidence>
<dbReference type="Gene3D" id="6.10.140.2130">
    <property type="match status" value="3"/>
</dbReference>
<feature type="repeat" description="RPEL" evidence="4">
    <location>
        <begin position="355"/>
        <end position="380"/>
    </location>
</feature>
<organism evidence="6 7">
    <name type="scientific">Glossina fuscipes</name>
    <dbReference type="NCBI Taxonomy" id="7396"/>
    <lineage>
        <taxon>Eukaryota</taxon>
        <taxon>Metazoa</taxon>
        <taxon>Ecdysozoa</taxon>
        <taxon>Arthropoda</taxon>
        <taxon>Hexapoda</taxon>
        <taxon>Insecta</taxon>
        <taxon>Pterygota</taxon>
        <taxon>Neoptera</taxon>
        <taxon>Endopterygota</taxon>
        <taxon>Diptera</taxon>
        <taxon>Brachycera</taxon>
        <taxon>Muscomorpha</taxon>
        <taxon>Hippoboscoidea</taxon>
        <taxon>Glossinidae</taxon>
        <taxon>Glossina</taxon>
    </lineage>
</organism>
<feature type="repeat" description="RPEL" evidence="4">
    <location>
        <begin position="1058"/>
        <end position="1083"/>
    </location>
</feature>
<reference evidence="7" key="1">
    <citation type="submission" date="2025-08" db="UniProtKB">
        <authorList>
            <consortium name="RefSeq"/>
        </authorList>
    </citation>
    <scope>IDENTIFICATION</scope>
    <source>
        <tissue evidence="7">Whole body pupa</tissue>
    </source>
</reference>
<feature type="compositionally biased region" description="Low complexity" evidence="5">
    <location>
        <begin position="878"/>
        <end position="889"/>
    </location>
</feature>
<dbReference type="Pfam" id="PF02755">
    <property type="entry name" value="RPEL"/>
    <property type="match status" value="4"/>
</dbReference>
<accession>A0A9C5YWM3</accession>
<feature type="region of interest" description="Disordered" evidence="5">
    <location>
        <begin position="293"/>
        <end position="324"/>
    </location>
</feature>
<feature type="compositionally biased region" description="Acidic residues" evidence="5">
    <location>
        <begin position="795"/>
        <end position="812"/>
    </location>
</feature>
<feature type="region of interest" description="Disordered" evidence="5">
    <location>
        <begin position="379"/>
        <end position="408"/>
    </location>
</feature>
<keyword evidence="6" id="KW-1185">Reference proteome</keyword>